<name>A0A699UV68_TANCI</name>
<protein>
    <submittedName>
        <fullName evidence="1">Uncharacterized protein</fullName>
    </submittedName>
</protein>
<evidence type="ECO:0000313" key="1">
    <source>
        <dbReference type="EMBL" id="GFD25983.1"/>
    </source>
</evidence>
<comment type="caution">
    <text evidence="1">The sequence shown here is derived from an EMBL/GenBank/DDBJ whole genome shotgun (WGS) entry which is preliminary data.</text>
</comment>
<dbReference type="EMBL" id="BKCJ011364893">
    <property type="protein sequence ID" value="GFD25983.1"/>
    <property type="molecule type" value="Genomic_DNA"/>
</dbReference>
<gene>
    <name evidence="1" type="ORF">Tci_897952</name>
</gene>
<feature type="non-terminal residue" evidence="1">
    <location>
        <position position="73"/>
    </location>
</feature>
<organism evidence="1">
    <name type="scientific">Tanacetum cinerariifolium</name>
    <name type="common">Dalmatian daisy</name>
    <name type="synonym">Chrysanthemum cinerariifolium</name>
    <dbReference type="NCBI Taxonomy" id="118510"/>
    <lineage>
        <taxon>Eukaryota</taxon>
        <taxon>Viridiplantae</taxon>
        <taxon>Streptophyta</taxon>
        <taxon>Embryophyta</taxon>
        <taxon>Tracheophyta</taxon>
        <taxon>Spermatophyta</taxon>
        <taxon>Magnoliopsida</taxon>
        <taxon>eudicotyledons</taxon>
        <taxon>Gunneridae</taxon>
        <taxon>Pentapetalae</taxon>
        <taxon>asterids</taxon>
        <taxon>campanulids</taxon>
        <taxon>Asterales</taxon>
        <taxon>Asteraceae</taxon>
        <taxon>Asteroideae</taxon>
        <taxon>Anthemideae</taxon>
        <taxon>Anthemidinae</taxon>
        <taxon>Tanacetum</taxon>
    </lineage>
</organism>
<sequence length="73" mass="7827">MIAKIDQDDTVVLEDDKDEDKKVAAAVKNVKEAKDKAKLAKVQEVVDVVTTTKLITKVVTTASETISAASVII</sequence>
<proteinExistence type="predicted"/>
<dbReference type="AlphaFoldDB" id="A0A699UV68"/>
<reference evidence="1" key="1">
    <citation type="journal article" date="2019" name="Sci. Rep.">
        <title>Draft genome of Tanacetum cinerariifolium, the natural source of mosquito coil.</title>
        <authorList>
            <person name="Yamashiro T."/>
            <person name="Shiraishi A."/>
            <person name="Satake H."/>
            <person name="Nakayama K."/>
        </authorList>
    </citation>
    <scope>NUCLEOTIDE SEQUENCE</scope>
</reference>
<accession>A0A699UV68</accession>